<dbReference type="GO" id="GO:0003919">
    <property type="term" value="F:FMN adenylyltransferase activity"/>
    <property type="evidence" value="ECO:0007669"/>
    <property type="project" value="UniProtKB-EC"/>
</dbReference>
<dbReference type="InterPro" id="IPR014729">
    <property type="entry name" value="Rossmann-like_a/b/a_fold"/>
</dbReference>
<dbReference type="GO" id="GO:0009231">
    <property type="term" value="P:riboflavin biosynthetic process"/>
    <property type="evidence" value="ECO:0007669"/>
    <property type="project" value="InterPro"/>
</dbReference>
<evidence type="ECO:0000256" key="9">
    <source>
        <dbReference type="ARBA" id="ARBA00022827"/>
    </source>
</evidence>
<comment type="pathway">
    <text evidence="1">Cofactor biosynthesis; FAD biosynthesis; FAD from FMN: step 1/1.</text>
</comment>
<dbReference type="Gene3D" id="3.40.50.620">
    <property type="entry name" value="HUPs"/>
    <property type="match status" value="1"/>
</dbReference>
<dbReference type="AlphaFoldDB" id="S5ZZ36"/>
<name>S5ZZ36_9SPIR</name>
<comment type="catalytic activity">
    <reaction evidence="11">
        <text>FMN + ATP + H(+) = FAD + diphosphate</text>
        <dbReference type="Rhea" id="RHEA:17237"/>
        <dbReference type="ChEBI" id="CHEBI:15378"/>
        <dbReference type="ChEBI" id="CHEBI:30616"/>
        <dbReference type="ChEBI" id="CHEBI:33019"/>
        <dbReference type="ChEBI" id="CHEBI:57692"/>
        <dbReference type="ChEBI" id="CHEBI:58210"/>
        <dbReference type="EC" id="2.7.7.2"/>
    </reaction>
</comment>
<comment type="similarity">
    <text evidence="2">Belongs to the RibF family.</text>
</comment>
<protein>
    <recommendedName>
        <fullName evidence="3">FAD synthase</fullName>
        <ecNumber evidence="3">2.7.7.2</ecNumber>
    </recommendedName>
</protein>
<dbReference type="HOGENOM" id="CLU_048437_1_0_12"/>
<keyword evidence="9" id="KW-0274">FAD</keyword>
<evidence type="ECO:0000256" key="2">
    <source>
        <dbReference type="ARBA" id="ARBA00010214"/>
    </source>
</evidence>
<sequence length="280" mass="31437">MEDFKIISWEELIAVKECLFPQGTSVTIGGFDGPHKGHKELFKYVLNYSEKNGIPSGIITFFRPPVSVKNGSYSGDVSTLRLRLKKFRELGFRFVVLIDFSSEFAKIEGKEFFDILIKTIRIKYLAVGEDFSCGYRRGFGAVEIKELASQIGFCFDSIKSVNLNGNLRISSTAIRNAVAEGDFTLAKNLLGYPFLFDIVGPAWLITENNSLSALRSYITQILPNYGKYKVLIKTIDGAVKKAVFFVKESEVGLYLEKDSTGQFGLENLNNFDAIEFICKE</sequence>
<dbReference type="GO" id="GO:0006747">
    <property type="term" value="P:FAD biosynthetic process"/>
    <property type="evidence" value="ECO:0007669"/>
    <property type="project" value="UniProtKB-UniPathway"/>
</dbReference>
<keyword evidence="10" id="KW-0067">ATP-binding</keyword>
<keyword evidence="5" id="KW-0288">FMN</keyword>
<dbReference type="Proteomes" id="UP000015620">
    <property type="component" value="Chromosome"/>
</dbReference>
<evidence type="ECO:0000256" key="10">
    <source>
        <dbReference type="ARBA" id="ARBA00022840"/>
    </source>
</evidence>
<evidence type="ECO:0000259" key="12">
    <source>
        <dbReference type="Pfam" id="PF06574"/>
    </source>
</evidence>
<evidence type="ECO:0000313" key="13">
    <source>
        <dbReference type="EMBL" id="AGT43458.1"/>
    </source>
</evidence>
<dbReference type="PATRIC" id="fig|1291379.3.peg.959"/>
<accession>S5ZZ36</accession>
<dbReference type="RefSeq" id="WP_020964758.1">
    <property type="nucleotide sequence ID" value="NC_022097.1"/>
</dbReference>
<dbReference type="InterPro" id="IPR023468">
    <property type="entry name" value="Riboflavin_kinase"/>
</dbReference>
<dbReference type="GO" id="GO:0005524">
    <property type="term" value="F:ATP binding"/>
    <property type="evidence" value="ECO:0007669"/>
    <property type="project" value="UniProtKB-KW"/>
</dbReference>
<dbReference type="UniPathway" id="UPA00277">
    <property type="reaction ID" value="UER00407"/>
</dbReference>
<dbReference type="SUPFAM" id="SSF52374">
    <property type="entry name" value="Nucleotidylyl transferase"/>
    <property type="match status" value="1"/>
</dbReference>
<dbReference type="EMBL" id="CP004120">
    <property type="protein sequence ID" value="AGT43458.1"/>
    <property type="molecule type" value="Genomic_DNA"/>
</dbReference>
<reference evidence="13 14" key="1">
    <citation type="journal article" date="2013" name="PLoS ONE">
        <title>Genome-Wide Relatedness of Treponema pedis, from Gingiva and Necrotic Skin Lesions of Pigs, with the Human Oral Pathogen Treponema denticola.</title>
        <authorList>
            <person name="Svartstrom O."/>
            <person name="Mushtaq M."/>
            <person name="Pringle M."/>
            <person name="Segerman B."/>
        </authorList>
    </citation>
    <scope>NUCLEOTIDE SEQUENCE [LARGE SCALE GENOMIC DNA]</scope>
    <source>
        <strain evidence="13">T A4</strain>
    </source>
</reference>
<keyword evidence="14" id="KW-1185">Reference proteome</keyword>
<keyword evidence="4" id="KW-0285">Flavoprotein</keyword>
<evidence type="ECO:0000256" key="8">
    <source>
        <dbReference type="ARBA" id="ARBA00022741"/>
    </source>
</evidence>
<dbReference type="CDD" id="cd02064">
    <property type="entry name" value="FAD_synthetase_N"/>
    <property type="match status" value="1"/>
</dbReference>
<gene>
    <name evidence="13" type="ORF">TPE_0962</name>
</gene>
<dbReference type="GO" id="GO:0008531">
    <property type="term" value="F:riboflavin kinase activity"/>
    <property type="evidence" value="ECO:0007669"/>
    <property type="project" value="TreeGrafter"/>
</dbReference>
<dbReference type="PANTHER" id="PTHR22749">
    <property type="entry name" value="RIBOFLAVIN KINASE/FMN ADENYLYLTRANSFERASE"/>
    <property type="match status" value="1"/>
</dbReference>
<organism evidence="13 14">
    <name type="scientific">Treponema pedis str. T A4</name>
    <dbReference type="NCBI Taxonomy" id="1291379"/>
    <lineage>
        <taxon>Bacteria</taxon>
        <taxon>Pseudomonadati</taxon>
        <taxon>Spirochaetota</taxon>
        <taxon>Spirochaetia</taxon>
        <taxon>Spirochaetales</taxon>
        <taxon>Treponemataceae</taxon>
        <taxon>Treponema</taxon>
    </lineage>
</organism>
<dbReference type="GO" id="GO:0009398">
    <property type="term" value="P:FMN biosynthetic process"/>
    <property type="evidence" value="ECO:0007669"/>
    <property type="project" value="TreeGrafter"/>
</dbReference>
<evidence type="ECO:0000256" key="11">
    <source>
        <dbReference type="ARBA" id="ARBA00049494"/>
    </source>
</evidence>
<dbReference type="STRING" id="1291379.TPE_0962"/>
<evidence type="ECO:0000256" key="4">
    <source>
        <dbReference type="ARBA" id="ARBA00022630"/>
    </source>
</evidence>
<dbReference type="OrthoDB" id="9803667at2"/>
<dbReference type="KEGG" id="tped:TPE_0962"/>
<keyword evidence="8" id="KW-0547">Nucleotide-binding</keyword>
<keyword evidence="6" id="KW-0808">Transferase</keyword>
<evidence type="ECO:0000313" key="14">
    <source>
        <dbReference type="Proteomes" id="UP000015620"/>
    </source>
</evidence>
<evidence type="ECO:0000256" key="3">
    <source>
        <dbReference type="ARBA" id="ARBA00012393"/>
    </source>
</evidence>
<feature type="domain" description="FAD synthetase" evidence="12">
    <location>
        <begin position="22"/>
        <end position="172"/>
    </location>
</feature>
<evidence type="ECO:0000256" key="5">
    <source>
        <dbReference type="ARBA" id="ARBA00022643"/>
    </source>
</evidence>
<dbReference type="GeneID" id="301089603"/>
<dbReference type="Pfam" id="PF06574">
    <property type="entry name" value="FAD_syn"/>
    <property type="match status" value="1"/>
</dbReference>
<keyword evidence="7" id="KW-0548">Nucleotidyltransferase</keyword>
<dbReference type="EC" id="2.7.7.2" evidence="3"/>
<evidence type="ECO:0000256" key="7">
    <source>
        <dbReference type="ARBA" id="ARBA00022695"/>
    </source>
</evidence>
<dbReference type="PANTHER" id="PTHR22749:SF6">
    <property type="entry name" value="RIBOFLAVIN KINASE"/>
    <property type="match status" value="1"/>
</dbReference>
<proteinExistence type="inferred from homology"/>
<evidence type="ECO:0000256" key="1">
    <source>
        <dbReference type="ARBA" id="ARBA00004726"/>
    </source>
</evidence>
<dbReference type="InterPro" id="IPR015864">
    <property type="entry name" value="FAD_synthase"/>
</dbReference>
<evidence type="ECO:0000256" key="6">
    <source>
        <dbReference type="ARBA" id="ARBA00022679"/>
    </source>
</evidence>